<keyword evidence="1" id="KW-0472">Membrane</keyword>
<name>A0A8S5M8E6_9CAUD</name>
<feature type="transmembrane region" description="Helical" evidence="1">
    <location>
        <begin position="12"/>
        <end position="31"/>
    </location>
</feature>
<evidence type="ECO:0000256" key="1">
    <source>
        <dbReference type="SAM" id="Phobius"/>
    </source>
</evidence>
<proteinExistence type="predicted"/>
<evidence type="ECO:0000313" key="2">
    <source>
        <dbReference type="EMBL" id="DAD78565.1"/>
    </source>
</evidence>
<sequence length="34" mass="4079">MCYLVSSQPMTFLSFLYLFSCFYSIIFLNNIERS</sequence>
<keyword evidence="1" id="KW-1133">Transmembrane helix</keyword>
<reference evidence="2" key="1">
    <citation type="journal article" date="2021" name="Proc. Natl. Acad. Sci. U.S.A.">
        <title>A Catalog of Tens of Thousands of Viruses from Human Metagenomes Reveals Hidden Associations with Chronic Diseases.</title>
        <authorList>
            <person name="Tisza M.J."/>
            <person name="Buck C.B."/>
        </authorList>
    </citation>
    <scope>NUCLEOTIDE SEQUENCE</scope>
    <source>
        <strain evidence="2">CtCiv1</strain>
    </source>
</reference>
<dbReference type="EMBL" id="BK014846">
    <property type="protein sequence ID" value="DAD78565.1"/>
    <property type="molecule type" value="Genomic_DNA"/>
</dbReference>
<accession>A0A8S5M8E6</accession>
<keyword evidence="1" id="KW-0812">Transmembrane</keyword>
<organism evidence="2">
    <name type="scientific">Caudovirales sp. ctCiv1</name>
    <dbReference type="NCBI Taxonomy" id="2826769"/>
    <lineage>
        <taxon>Viruses</taxon>
        <taxon>Duplodnaviria</taxon>
        <taxon>Heunggongvirae</taxon>
        <taxon>Uroviricota</taxon>
        <taxon>Caudoviricetes</taxon>
    </lineage>
</organism>
<protein>
    <submittedName>
        <fullName evidence="2">Uncharacterized protein</fullName>
    </submittedName>
</protein>